<dbReference type="EnsemblPlants" id="AES80230">
    <property type="protein sequence ID" value="AES80230"/>
    <property type="gene ID" value="MTR_7g078260"/>
</dbReference>
<dbReference type="InterPro" id="IPR032675">
    <property type="entry name" value="LRR_dom_sf"/>
</dbReference>
<dbReference type="AlphaFoldDB" id="A2Q211"/>
<dbReference type="Gene3D" id="3.80.10.10">
    <property type="entry name" value="Ribonuclease Inhibitor"/>
    <property type="match status" value="1"/>
</dbReference>
<evidence type="ECO:0000313" key="1">
    <source>
        <dbReference type="EMBL" id="ABN05978.1"/>
    </source>
</evidence>
<accession>A2Q211</accession>
<protein>
    <submittedName>
        <fullName evidence="3">CC-NBS-LRR resistance protein, putative</fullName>
    </submittedName>
</protein>
<dbReference type="EMBL" id="CM001223">
    <property type="protein sequence ID" value="AES80230.1"/>
    <property type="molecule type" value="Genomic_DNA"/>
</dbReference>
<dbReference type="PaxDb" id="3880-AES80230"/>
<evidence type="ECO:0000313" key="3">
    <source>
        <dbReference type="EMBL" id="AES80230.1"/>
    </source>
</evidence>
<dbReference type="EMBL" id="AC157473">
    <property type="protein sequence ID" value="ABN08492.1"/>
    <property type="molecule type" value="Genomic_DNA"/>
</dbReference>
<proteinExistence type="predicted"/>
<dbReference type="Proteomes" id="UP000002051">
    <property type="component" value="Unassembled WGS sequence"/>
</dbReference>
<reference evidence="1" key="2">
    <citation type="submission" date="2007-03" db="EMBL/GenBank/DDBJ databases">
        <authorList>
            <consortium name="The International Medicago Genome Annotation Group"/>
        </authorList>
    </citation>
    <scope>NUCLEOTIDE SEQUENCE</scope>
</reference>
<reference evidence="5" key="5">
    <citation type="submission" date="2015-04" db="UniProtKB">
        <authorList>
            <consortium name="EnsemblPlants"/>
        </authorList>
    </citation>
    <scope>IDENTIFICATION</scope>
    <source>
        <strain evidence="5">cv. Jemalong A17</strain>
    </source>
</reference>
<reference evidence="1" key="1">
    <citation type="submission" date="2004-05" db="EMBL/GenBank/DDBJ databases">
        <authorList>
            <person name="Town C.D."/>
        </authorList>
    </citation>
    <scope>NUCLEOTIDE SEQUENCE</scope>
</reference>
<evidence type="ECO:0000313" key="2">
    <source>
        <dbReference type="EMBL" id="ABN08492.1"/>
    </source>
</evidence>
<keyword evidence="6" id="KW-1185">Reference proteome</keyword>
<dbReference type="EMBL" id="PSQE01000007">
    <property type="protein sequence ID" value="RHN46998.1"/>
    <property type="molecule type" value="Genomic_DNA"/>
</dbReference>
<reference evidence="4" key="6">
    <citation type="journal article" date="2018" name="Nat. Plants">
        <title>Whole-genome landscape of Medicago truncatula symbiotic genes.</title>
        <authorList>
            <person name="Pecrix Y."/>
            <person name="Gamas P."/>
            <person name="Carrere S."/>
        </authorList>
    </citation>
    <scope>NUCLEOTIDE SEQUENCE</scope>
    <source>
        <tissue evidence="4">Leaves</tissue>
    </source>
</reference>
<organism evidence="1">
    <name type="scientific">Medicago truncatula</name>
    <name type="common">Barrel medic</name>
    <name type="synonym">Medicago tribuloides</name>
    <dbReference type="NCBI Taxonomy" id="3880"/>
    <lineage>
        <taxon>Eukaryota</taxon>
        <taxon>Viridiplantae</taxon>
        <taxon>Streptophyta</taxon>
        <taxon>Embryophyta</taxon>
        <taxon>Tracheophyta</taxon>
        <taxon>Spermatophyta</taxon>
        <taxon>Magnoliopsida</taxon>
        <taxon>eudicotyledons</taxon>
        <taxon>Gunneridae</taxon>
        <taxon>Pentapetalae</taxon>
        <taxon>rosids</taxon>
        <taxon>fabids</taxon>
        <taxon>Fabales</taxon>
        <taxon>Fabaceae</taxon>
        <taxon>Papilionoideae</taxon>
        <taxon>50 kb inversion clade</taxon>
        <taxon>NPAAA clade</taxon>
        <taxon>Hologalegina</taxon>
        <taxon>IRL clade</taxon>
        <taxon>Trifolieae</taxon>
        <taxon>Medicago</taxon>
    </lineage>
</organism>
<name>A2Q211_MEDTR</name>
<dbReference type="Proteomes" id="UP000265566">
    <property type="component" value="Chromosome 7"/>
</dbReference>
<dbReference type="SUPFAM" id="SSF52047">
    <property type="entry name" value="RNI-like"/>
    <property type="match status" value="1"/>
</dbReference>
<dbReference type="EMBL" id="AC149204">
    <property type="protein sequence ID" value="ABN05978.1"/>
    <property type="molecule type" value="Genomic_DNA"/>
</dbReference>
<evidence type="ECO:0000313" key="5">
    <source>
        <dbReference type="EnsemblPlants" id="AES80230"/>
    </source>
</evidence>
<dbReference type="HOGENOM" id="CLU_2501382_0_0_1"/>
<sequence length="86" mass="9826">MIGSYSLTKLWTGIVWIINSHCLNTLLIVNCPKVLSLPDDLHCLPNLEILGMEGCPELCRRYQPEVGHDWPKISHIKHVYIKSSEN</sequence>
<dbReference type="Gramene" id="rna41543">
    <property type="protein sequence ID" value="RHN46998.1"/>
    <property type="gene ID" value="gene41543"/>
</dbReference>
<dbReference type="OMA" id="VWIINSH"/>
<reference evidence="3 6" key="3">
    <citation type="journal article" date="2011" name="Nature">
        <title>The Medicago genome provides insight into the evolution of rhizobial symbioses.</title>
        <authorList>
            <person name="Young N.D."/>
            <person name="Debelle F."/>
            <person name="Oldroyd G.E."/>
            <person name="Geurts R."/>
            <person name="Cannon S.B."/>
            <person name="Udvardi M.K."/>
            <person name="Benedito V.A."/>
            <person name="Mayer K.F."/>
            <person name="Gouzy J."/>
            <person name="Schoof H."/>
            <person name="Van de Peer Y."/>
            <person name="Proost S."/>
            <person name="Cook D.R."/>
            <person name="Meyers B.C."/>
            <person name="Spannagl M."/>
            <person name="Cheung F."/>
            <person name="De Mita S."/>
            <person name="Krishnakumar V."/>
            <person name="Gundlach H."/>
            <person name="Zhou S."/>
            <person name="Mudge J."/>
            <person name="Bharti A.K."/>
            <person name="Murray J.D."/>
            <person name="Naoumkina M.A."/>
            <person name="Rosen B."/>
            <person name="Silverstein K.A."/>
            <person name="Tang H."/>
            <person name="Rombauts S."/>
            <person name="Zhao P.X."/>
            <person name="Zhou P."/>
            <person name="Barbe V."/>
            <person name="Bardou P."/>
            <person name="Bechner M."/>
            <person name="Bellec A."/>
            <person name="Berger A."/>
            <person name="Berges H."/>
            <person name="Bidwell S."/>
            <person name="Bisseling T."/>
            <person name="Choisne N."/>
            <person name="Couloux A."/>
            <person name="Denny R."/>
            <person name="Deshpande S."/>
            <person name="Dai X."/>
            <person name="Doyle J.J."/>
            <person name="Dudez A.M."/>
            <person name="Farmer A.D."/>
            <person name="Fouteau S."/>
            <person name="Franken C."/>
            <person name="Gibelin C."/>
            <person name="Gish J."/>
            <person name="Goldstein S."/>
            <person name="Gonzalez A.J."/>
            <person name="Green P.J."/>
            <person name="Hallab A."/>
            <person name="Hartog M."/>
            <person name="Hua A."/>
            <person name="Humphray S.J."/>
            <person name="Jeong D.H."/>
            <person name="Jing Y."/>
            <person name="Jocker A."/>
            <person name="Kenton S.M."/>
            <person name="Kim D.J."/>
            <person name="Klee K."/>
            <person name="Lai H."/>
            <person name="Lang C."/>
            <person name="Lin S."/>
            <person name="Macmil S.L."/>
            <person name="Magdelenat G."/>
            <person name="Matthews L."/>
            <person name="McCorrison J."/>
            <person name="Monaghan E.L."/>
            <person name="Mun J.H."/>
            <person name="Najar F.Z."/>
            <person name="Nicholson C."/>
            <person name="Noirot C."/>
            <person name="O'Bleness M."/>
            <person name="Paule C.R."/>
            <person name="Poulain J."/>
            <person name="Prion F."/>
            <person name="Qin B."/>
            <person name="Qu C."/>
            <person name="Retzel E.F."/>
            <person name="Riddle C."/>
            <person name="Sallet E."/>
            <person name="Samain S."/>
            <person name="Samson N."/>
            <person name="Sanders I."/>
            <person name="Saurat O."/>
            <person name="Scarpelli C."/>
            <person name="Schiex T."/>
            <person name="Segurens B."/>
            <person name="Severin A.J."/>
            <person name="Sherrier D.J."/>
            <person name="Shi R."/>
            <person name="Sims S."/>
            <person name="Singer S.R."/>
            <person name="Sinharoy S."/>
            <person name="Sterck L."/>
            <person name="Viollet A."/>
            <person name="Wang B.B."/>
            <person name="Wang K."/>
            <person name="Wang M."/>
            <person name="Wang X."/>
            <person name="Warfsmann J."/>
            <person name="Weissenbach J."/>
            <person name="White D.D."/>
            <person name="White J.D."/>
            <person name="Wiley G.B."/>
            <person name="Wincker P."/>
            <person name="Xing Y."/>
            <person name="Yang L."/>
            <person name="Yao Z."/>
            <person name="Ying F."/>
            <person name="Zhai J."/>
            <person name="Zhou L."/>
            <person name="Zuber A."/>
            <person name="Denarie J."/>
            <person name="Dixon R.A."/>
            <person name="May G.D."/>
            <person name="Schwartz D.C."/>
            <person name="Rogers J."/>
            <person name="Quetier F."/>
            <person name="Town C.D."/>
            <person name="Roe B.A."/>
        </authorList>
    </citation>
    <scope>NUCLEOTIDE SEQUENCE [LARGE SCALE GENOMIC DNA]</scope>
    <source>
        <strain evidence="3">A17</strain>
        <strain evidence="5 6">cv. Jemalong A17</strain>
    </source>
</reference>
<evidence type="ECO:0000313" key="4">
    <source>
        <dbReference type="EMBL" id="RHN46998.1"/>
    </source>
</evidence>
<gene>
    <name evidence="3" type="ordered locus">MTR_7g078260</name>
    <name evidence="1" type="ORF">MtrDRAFT_AC149204g17v2</name>
    <name evidence="2" type="ORF">MtrDRAFT_AC157473g7v2</name>
    <name evidence="4" type="ORF">MtrunA17_Chr7g0248191</name>
</gene>
<evidence type="ECO:0000313" key="6">
    <source>
        <dbReference type="Proteomes" id="UP000002051"/>
    </source>
</evidence>
<reference evidence="3 6" key="4">
    <citation type="journal article" date="2014" name="BMC Genomics">
        <title>An improved genome release (version Mt4.0) for the model legume Medicago truncatula.</title>
        <authorList>
            <person name="Tang H."/>
            <person name="Krishnakumar V."/>
            <person name="Bidwell S."/>
            <person name="Rosen B."/>
            <person name="Chan A."/>
            <person name="Zhou S."/>
            <person name="Gentzbittel L."/>
            <person name="Childs K.L."/>
            <person name="Yandell M."/>
            <person name="Gundlach H."/>
            <person name="Mayer K.F."/>
            <person name="Schwartz D.C."/>
            <person name="Town C.D."/>
        </authorList>
    </citation>
    <scope>GENOME REANNOTATION</scope>
    <source>
        <strain evidence="5 6">cv. Jemalong A17</strain>
    </source>
</reference>